<dbReference type="Pfam" id="PF09329">
    <property type="entry name" value="zf-primase"/>
    <property type="match status" value="1"/>
</dbReference>
<dbReference type="STRING" id="92696.A0A4R0R1P3"/>
<dbReference type="InterPro" id="IPR015408">
    <property type="entry name" value="Znf_Mcm10/DnaG"/>
</dbReference>
<sequence length="675" mass="73831">MDSETIRKQQEQTKKVEIERQIAALQAQLNSLPKEDRVENPRRDAAKDRVLARSPKRRKVEHKTLAPGTPSPKRPPPAAAELGDDYKTLGVPQRDDRLALVEDLEIGPSEHTAPFDDPHFEHLEPNSGIRLSSRTLPHDDLQDYLRGRYYLSPSKLYSVIRLLPNKQGYDVPVEGDWVTIAVVAERGPLKYSKAPVGVGRGDQEHLPQKDAKVDEIVPDVDSKTTDLRHWKGKAKQEQSRPSGKKYINLKLIDFGCRSGSSSATGGKSTIRGDAFLSLLLFESDRVEDEVREDGTKRKVYRGGSKGAFERISKLKEGAVVALLNPRILKPFQRSGDTPHPTDNILAVTPESIDSTVVIGHSKDLGMCKAVKRDGKPCGSWCDKRVSEICEWHIQHTVQAKRAGRAEFSLGTGGMSMTAKKKAAYDPSKQWGLKPEPGRSQGDGATYVVSGHIVSGHLDTKSLFVGENLGREAQAKAARQATGKDNDRVLQSLLKRDKTGMKTLAAARAFVKQPIGSGKKDKKKVEVPSKRSRQSDETSDESDGSEGDDVENSQSGRKSAYSAQLIRNLGFDPTIKDGRKAADPNVQRKLEALAASHSARREVDLGPRPGKKQSSVRPPTAMPPSNATRSCSLSPPLAFDESDDDLVLGALAVPGAKVGSNIDKMVDLDSSDVELE</sequence>
<feature type="domain" description="Zinc finger Mcm10/DnaG-type" evidence="3">
    <location>
        <begin position="359"/>
        <end position="404"/>
    </location>
</feature>
<feature type="compositionally biased region" description="Acidic residues" evidence="2">
    <location>
        <begin position="536"/>
        <end position="550"/>
    </location>
</feature>
<evidence type="ECO:0000313" key="5">
    <source>
        <dbReference type="Proteomes" id="UP000292702"/>
    </source>
</evidence>
<dbReference type="Proteomes" id="UP000292702">
    <property type="component" value="Unassembled WGS sequence"/>
</dbReference>
<evidence type="ECO:0000313" key="4">
    <source>
        <dbReference type="EMBL" id="TCD60851.1"/>
    </source>
</evidence>
<comment type="similarity">
    <text evidence="1">Belongs to the MCM10 family.</text>
</comment>
<proteinExistence type="inferred from homology"/>
<feature type="region of interest" description="Disordered" evidence="2">
    <location>
        <begin position="31"/>
        <end position="89"/>
    </location>
</feature>
<reference evidence="4 5" key="1">
    <citation type="submission" date="2018-11" db="EMBL/GenBank/DDBJ databases">
        <title>Genome assembly of Steccherinum ochraceum LE-BIN_3174, the white-rot fungus of the Steccherinaceae family (The Residual Polyporoid clade, Polyporales, Basidiomycota).</title>
        <authorList>
            <person name="Fedorova T.V."/>
            <person name="Glazunova O.A."/>
            <person name="Landesman E.O."/>
            <person name="Moiseenko K.V."/>
            <person name="Psurtseva N.V."/>
            <person name="Savinova O.S."/>
            <person name="Shakhova N.V."/>
            <person name="Tyazhelova T.V."/>
            <person name="Vasina D.V."/>
        </authorList>
    </citation>
    <scope>NUCLEOTIDE SEQUENCE [LARGE SCALE GENOMIC DNA]</scope>
    <source>
        <strain evidence="4 5">LE-BIN_3174</strain>
    </source>
</reference>
<dbReference type="GO" id="GO:0003688">
    <property type="term" value="F:DNA replication origin binding"/>
    <property type="evidence" value="ECO:0007669"/>
    <property type="project" value="TreeGrafter"/>
</dbReference>
<name>A0A4R0R1P3_9APHY</name>
<dbReference type="PANTHER" id="PTHR13454:SF11">
    <property type="entry name" value="PROTEIN MCM10 HOMOLOG"/>
    <property type="match status" value="1"/>
</dbReference>
<dbReference type="InterPro" id="IPR012340">
    <property type="entry name" value="NA-bd_OB-fold"/>
</dbReference>
<gene>
    <name evidence="4" type="ORF">EIP91_009400</name>
</gene>
<dbReference type="PANTHER" id="PTHR13454">
    <property type="entry name" value="PROTEIN MCM10 HOMOLOG"/>
    <property type="match status" value="1"/>
</dbReference>
<evidence type="ECO:0000256" key="2">
    <source>
        <dbReference type="SAM" id="MobiDB-lite"/>
    </source>
</evidence>
<dbReference type="GO" id="GO:0006270">
    <property type="term" value="P:DNA replication initiation"/>
    <property type="evidence" value="ECO:0007669"/>
    <property type="project" value="InterPro"/>
</dbReference>
<accession>A0A4R0R1P3</accession>
<dbReference type="InterPro" id="IPR040184">
    <property type="entry name" value="Mcm10"/>
</dbReference>
<feature type="region of interest" description="Disordered" evidence="2">
    <location>
        <begin position="514"/>
        <end position="560"/>
    </location>
</feature>
<keyword evidence="5" id="KW-1185">Reference proteome</keyword>
<feature type="compositionally biased region" description="Polar residues" evidence="2">
    <location>
        <begin position="611"/>
        <end position="632"/>
    </location>
</feature>
<comment type="caution">
    <text evidence="4">The sequence shown here is derived from an EMBL/GenBank/DDBJ whole genome shotgun (WGS) entry which is preliminary data.</text>
</comment>
<evidence type="ECO:0000256" key="1">
    <source>
        <dbReference type="ARBA" id="ARBA00009679"/>
    </source>
</evidence>
<dbReference type="GO" id="GO:0043596">
    <property type="term" value="C:nuclear replication fork"/>
    <property type="evidence" value="ECO:0007669"/>
    <property type="project" value="TreeGrafter"/>
</dbReference>
<dbReference type="EMBL" id="RWJN01000535">
    <property type="protein sequence ID" value="TCD60851.1"/>
    <property type="molecule type" value="Genomic_DNA"/>
</dbReference>
<feature type="compositionally biased region" description="Pro residues" evidence="2">
    <location>
        <begin position="69"/>
        <end position="78"/>
    </location>
</feature>
<dbReference type="Gene3D" id="2.40.50.140">
    <property type="entry name" value="Nucleic acid-binding proteins"/>
    <property type="match status" value="1"/>
</dbReference>
<feature type="compositionally biased region" description="Basic and acidic residues" evidence="2">
    <location>
        <begin position="33"/>
        <end position="51"/>
    </location>
</feature>
<organism evidence="4 5">
    <name type="scientific">Steccherinum ochraceum</name>
    <dbReference type="NCBI Taxonomy" id="92696"/>
    <lineage>
        <taxon>Eukaryota</taxon>
        <taxon>Fungi</taxon>
        <taxon>Dikarya</taxon>
        <taxon>Basidiomycota</taxon>
        <taxon>Agaricomycotina</taxon>
        <taxon>Agaricomycetes</taxon>
        <taxon>Polyporales</taxon>
        <taxon>Steccherinaceae</taxon>
        <taxon>Steccherinum</taxon>
    </lineage>
</organism>
<feature type="region of interest" description="Disordered" evidence="2">
    <location>
        <begin position="593"/>
        <end position="636"/>
    </location>
</feature>
<protein>
    <recommendedName>
        <fullName evidence="3">Zinc finger Mcm10/DnaG-type domain-containing protein</fullName>
    </recommendedName>
</protein>
<dbReference type="AlphaFoldDB" id="A0A4R0R1P3"/>
<dbReference type="OrthoDB" id="202825at2759"/>
<evidence type="ECO:0000259" key="3">
    <source>
        <dbReference type="Pfam" id="PF09329"/>
    </source>
</evidence>
<feature type="compositionally biased region" description="Basic and acidic residues" evidence="2">
    <location>
        <begin position="522"/>
        <end position="535"/>
    </location>
</feature>
<dbReference type="GO" id="GO:0003697">
    <property type="term" value="F:single-stranded DNA binding"/>
    <property type="evidence" value="ECO:0007669"/>
    <property type="project" value="InterPro"/>
</dbReference>